<dbReference type="RefSeq" id="WP_013552925.1">
    <property type="nucleotide sequence ID" value="NC_014934.1"/>
</dbReference>
<dbReference type="PANTHER" id="PTHR43280">
    <property type="entry name" value="ARAC-FAMILY TRANSCRIPTIONAL REGULATOR"/>
    <property type="match status" value="1"/>
</dbReference>
<gene>
    <name evidence="5" type="ordered locus">Celal_4235</name>
</gene>
<keyword evidence="3" id="KW-0804">Transcription</keyword>
<dbReference type="SUPFAM" id="SSF46689">
    <property type="entry name" value="Homeodomain-like"/>
    <property type="match status" value="1"/>
</dbReference>
<evidence type="ECO:0000259" key="4">
    <source>
        <dbReference type="PROSITE" id="PS01124"/>
    </source>
</evidence>
<evidence type="ECO:0000256" key="1">
    <source>
        <dbReference type="ARBA" id="ARBA00023015"/>
    </source>
</evidence>
<dbReference type="AlphaFoldDB" id="E6X494"/>
<reference evidence="5 6" key="1">
    <citation type="journal article" date="2010" name="Stand. Genomic Sci.">
        <title>Complete genome sequence of Cellulophaga algicola type strain (IC166).</title>
        <authorList>
            <person name="Abt B."/>
            <person name="Lu M."/>
            <person name="Misra M."/>
            <person name="Han C."/>
            <person name="Nolan M."/>
            <person name="Lucas S."/>
            <person name="Hammon N."/>
            <person name="Deshpande S."/>
            <person name="Cheng J.F."/>
            <person name="Tapia R."/>
            <person name="Goodwin L."/>
            <person name="Pitluck S."/>
            <person name="Liolios K."/>
            <person name="Pagani I."/>
            <person name="Ivanova N."/>
            <person name="Mavromatis K."/>
            <person name="Ovchinikova G."/>
            <person name="Pati A."/>
            <person name="Chen A."/>
            <person name="Palaniappan K."/>
            <person name="Land M."/>
            <person name="Hauser L."/>
            <person name="Chang Y.J."/>
            <person name="Jeffries C.D."/>
            <person name="Detter J.C."/>
            <person name="Brambilla E."/>
            <person name="Rohde M."/>
            <person name="Tindall B.J."/>
            <person name="Goker M."/>
            <person name="Woyke T."/>
            <person name="Bristow J."/>
            <person name="Eisen J.A."/>
            <person name="Markowitz V."/>
            <person name="Hugenholtz P."/>
            <person name="Kyrpides N.C."/>
            <person name="Klenk H.P."/>
            <person name="Lapidus A."/>
        </authorList>
    </citation>
    <scope>NUCLEOTIDE SEQUENCE [LARGE SCALE GENOMIC DNA]</scope>
    <source>
        <strain evidence="6">DSM 14237 / IC166 / ACAM 630</strain>
    </source>
</reference>
<organism evidence="5 6">
    <name type="scientific">Cellulophaga algicola (strain DSM 14237 / IC166 / ACAM 630)</name>
    <dbReference type="NCBI Taxonomy" id="688270"/>
    <lineage>
        <taxon>Bacteria</taxon>
        <taxon>Pseudomonadati</taxon>
        <taxon>Bacteroidota</taxon>
        <taxon>Flavobacteriia</taxon>
        <taxon>Flavobacteriales</taxon>
        <taxon>Flavobacteriaceae</taxon>
        <taxon>Cellulophaga</taxon>
    </lineage>
</organism>
<evidence type="ECO:0000256" key="2">
    <source>
        <dbReference type="ARBA" id="ARBA00023125"/>
    </source>
</evidence>
<protein>
    <submittedName>
        <fullName evidence="5">Transcriptional regulator, AraC family</fullName>
    </submittedName>
</protein>
<dbReference type="HOGENOM" id="CLU_000445_88_2_10"/>
<dbReference type="STRING" id="688270.Celal_4235"/>
<proteinExistence type="predicted"/>
<evidence type="ECO:0000313" key="5">
    <source>
        <dbReference type="EMBL" id="ADV51477.1"/>
    </source>
</evidence>
<sequence length="297" mass="35215">MEPIIFFRVNQDIEKYVFKEGLPHEFEIKSLATLYKDFRKDLIKPQRTDFYQIIWFKKGISKHMVDFNLIKIQPNTLLFVDKNSIQCFDETVQIEGEILLFTDNFFCKTEEDTRFLRSSMLFNDLYAISTIQIQERTSLFNNLFRFIATELSKVTDIYQSDILRNHLKNLLLFSERERQNQHSAIISKGSDLDCVIKFRNLLDKQFHFQKSVTKYTDQLNVTQKRLNNATLKVMDVTPKQMIDARVILEAKRLLVHTADSVKEIGYTLGFEEPTNFVKYFKKHQTTTPIEFRNKFGN</sequence>
<dbReference type="KEGG" id="cao:Celal_4235"/>
<dbReference type="GO" id="GO:0003700">
    <property type="term" value="F:DNA-binding transcription factor activity"/>
    <property type="evidence" value="ECO:0007669"/>
    <property type="project" value="InterPro"/>
</dbReference>
<dbReference type="PROSITE" id="PS01124">
    <property type="entry name" value="HTH_ARAC_FAMILY_2"/>
    <property type="match status" value="1"/>
</dbReference>
<dbReference type="GO" id="GO:0043565">
    <property type="term" value="F:sequence-specific DNA binding"/>
    <property type="evidence" value="ECO:0007669"/>
    <property type="project" value="InterPro"/>
</dbReference>
<evidence type="ECO:0000256" key="3">
    <source>
        <dbReference type="ARBA" id="ARBA00023163"/>
    </source>
</evidence>
<dbReference type="Gene3D" id="1.10.10.60">
    <property type="entry name" value="Homeodomain-like"/>
    <property type="match status" value="1"/>
</dbReference>
<dbReference type="EMBL" id="CP002453">
    <property type="protein sequence ID" value="ADV51477.1"/>
    <property type="molecule type" value="Genomic_DNA"/>
</dbReference>
<dbReference type="Pfam" id="PF12833">
    <property type="entry name" value="HTH_18"/>
    <property type="match status" value="1"/>
</dbReference>
<keyword evidence="1" id="KW-0805">Transcription regulation</keyword>
<dbReference type="SMART" id="SM00342">
    <property type="entry name" value="HTH_ARAC"/>
    <property type="match status" value="1"/>
</dbReference>
<dbReference type="eggNOG" id="COG2207">
    <property type="taxonomic scope" value="Bacteria"/>
</dbReference>
<dbReference type="Proteomes" id="UP000008634">
    <property type="component" value="Chromosome"/>
</dbReference>
<accession>E6X494</accession>
<keyword evidence="6" id="KW-1185">Reference proteome</keyword>
<evidence type="ECO:0000313" key="6">
    <source>
        <dbReference type="Proteomes" id="UP000008634"/>
    </source>
</evidence>
<name>E6X494_CELAD</name>
<dbReference type="PANTHER" id="PTHR43280:SF32">
    <property type="entry name" value="TRANSCRIPTIONAL REGULATORY PROTEIN"/>
    <property type="match status" value="1"/>
</dbReference>
<feature type="domain" description="HTH araC/xylS-type" evidence="4">
    <location>
        <begin position="196"/>
        <end position="294"/>
    </location>
</feature>
<dbReference type="InterPro" id="IPR009057">
    <property type="entry name" value="Homeodomain-like_sf"/>
</dbReference>
<keyword evidence="2" id="KW-0238">DNA-binding</keyword>
<dbReference type="InterPro" id="IPR018060">
    <property type="entry name" value="HTH_AraC"/>
</dbReference>